<gene>
    <name evidence="1" type="ORF">GMARGA_LOCUS40683</name>
</gene>
<proteinExistence type="predicted"/>
<name>A0ABN7XAG3_GIGMA</name>
<evidence type="ECO:0000313" key="1">
    <source>
        <dbReference type="EMBL" id="CAG8851336.1"/>
    </source>
</evidence>
<feature type="non-terminal residue" evidence="1">
    <location>
        <position position="1"/>
    </location>
</feature>
<keyword evidence="2" id="KW-1185">Reference proteome</keyword>
<reference evidence="1 2" key="1">
    <citation type="submission" date="2021-06" db="EMBL/GenBank/DDBJ databases">
        <authorList>
            <person name="Kallberg Y."/>
            <person name="Tangrot J."/>
            <person name="Rosling A."/>
        </authorList>
    </citation>
    <scope>NUCLEOTIDE SEQUENCE [LARGE SCALE GENOMIC DNA]</scope>
    <source>
        <strain evidence="1 2">120-4 pot B 10/14</strain>
    </source>
</reference>
<sequence length="167" mass="20114">NSVYINAIIESKIKSIIPPKTVEKKSNINSNKEKEDYYSENFYNVNKNSNYFLKYEKELWNIDHFLDYRVICNDFSFTKSTEHLIYRNGIKKYLPGELSEQYAKAFEKDTKVDSYNNKWFAVEAFNNRKKKRQYEEMIEKLKNIHITPDIPIRQYNKANSHIFNNIK</sequence>
<protein>
    <submittedName>
        <fullName evidence="1">24945_t:CDS:1</fullName>
    </submittedName>
</protein>
<dbReference type="EMBL" id="CAJVQB010105527">
    <property type="protein sequence ID" value="CAG8851336.1"/>
    <property type="molecule type" value="Genomic_DNA"/>
</dbReference>
<evidence type="ECO:0000313" key="2">
    <source>
        <dbReference type="Proteomes" id="UP000789901"/>
    </source>
</evidence>
<dbReference type="Proteomes" id="UP000789901">
    <property type="component" value="Unassembled WGS sequence"/>
</dbReference>
<accession>A0ABN7XAG3</accession>
<comment type="caution">
    <text evidence="1">The sequence shown here is derived from an EMBL/GenBank/DDBJ whole genome shotgun (WGS) entry which is preliminary data.</text>
</comment>
<feature type="non-terminal residue" evidence="1">
    <location>
        <position position="167"/>
    </location>
</feature>
<organism evidence="1 2">
    <name type="scientific">Gigaspora margarita</name>
    <dbReference type="NCBI Taxonomy" id="4874"/>
    <lineage>
        <taxon>Eukaryota</taxon>
        <taxon>Fungi</taxon>
        <taxon>Fungi incertae sedis</taxon>
        <taxon>Mucoromycota</taxon>
        <taxon>Glomeromycotina</taxon>
        <taxon>Glomeromycetes</taxon>
        <taxon>Diversisporales</taxon>
        <taxon>Gigasporaceae</taxon>
        <taxon>Gigaspora</taxon>
    </lineage>
</organism>